<name>A0A371GCX5_MUCPR</name>
<feature type="non-terminal residue" evidence="2">
    <location>
        <position position="1"/>
    </location>
</feature>
<proteinExistence type="predicted"/>
<organism evidence="2 3">
    <name type="scientific">Mucuna pruriens</name>
    <name type="common">Velvet bean</name>
    <name type="synonym">Dolichos pruriens</name>
    <dbReference type="NCBI Taxonomy" id="157652"/>
    <lineage>
        <taxon>Eukaryota</taxon>
        <taxon>Viridiplantae</taxon>
        <taxon>Streptophyta</taxon>
        <taxon>Embryophyta</taxon>
        <taxon>Tracheophyta</taxon>
        <taxon>Spermatophyta</taxon>
        <taxon>Magnoliopsida</taxon>
        <taxon>eudicotyledons</taxon>
        <taxon>Gunneridae</taxon>
        <taxon>Pentapetalae</taxon>
        <taxon>rosids</taxon>
        <taxon>fabids</taxon>
        <taxon>Fabales</taxon>
        <taxon>Fabaceae</taxon>
        <taxon>Papilionoideae</taxon>
        <taxon>50 kb inversion clade</taxon>
        <taxon>NPAAA clade</taxon>
        <taxon>indigoferoid/millettioid clade</taxon>
        <taxon>Phaseoleae</taxon>
        <taxon>Mucuna</taxon>
    </lineage>
</organism>
<dbReference type="OrthoDB" id="1739513at2759"/>
<dbReference type="InterPro" id="IPR036397">
    <property type="entry name" value="RNaseH_sf"/>
</dbReference>
<sequence length="104" mass="11902">MDDSNLGVPKKWKSTRKQLGSNKDLKESEKRLGRAKALWAEELLNIIWAYHCTPQMTIGETPFRLALRTNAMILVEVGESTIRRSKYNPEDNDGTIQVDLDLIE</sequence>
<gene>
    <name evidence="2" type="ORF">CR513_30019</name>
</gene>
<protein>
    <submittedName>
        <fullName evidence="2">Uncharacterized protein</fullName>
    </submittedName>
</protein>
<evidence type="ECO:0000256" key="1">
    <source>
        <dbReference type="SAM" id="MobiDB-lite"/>
    </source>
</evidence>
<dbReference type="AlphaFoldDB" id="A0A371GCX5"/>
<comment type="caution">
    <text evidence="2">The sequence shown here is derived from an EMBL/GenBank/DDBJ whole genome shotgun (WGS) entry which is preliminary data.</text>
</comment>
<dbReference type="PANTHER" id="PTHR48475:SF2">
    <property type="entry name" value="RIBONUCLEASE H"/>
    <property type="match status" value="1"/>
</dbReference>
<dbReference type="Gene3D" id="3.30.420.10">
    <property type="entry name" value="Ribonuclease H-like superfamily/Ribonuclease H"/>
    <property type="match status" value="1"/>
</dbReference>
<reference evidence="2" key="1">
    <citation type="submission" date="2018-05" db="EMBL/GenBank/DDBJ databases">
        <title>Draft genome of Mucuna pruriens seed.</title>
        <authorList>
            <person name="Nnadi N.E."/>
            <person name="Vos R."/>
            <person name="Hasami M.H."/>
            <person name="Devisetty U.K."/>
            <person name="Aguiy J.C."/>
        </authorList>
    </citation>
    <scope>NUCLEOTIDE SEQUENCE [LARGE SCALE GENOMIC DNA]</scope>
    <source>
        <strain evidence="2">JCA_2017</strain>
    </source>
</reference>
<evidence type="ECO:0000313" key="3">
    <source>
        <dbReference type="Proteomes" id="UP000257109"/>
    </source>
</evidence>
<evidence type="ECO:0000313" key="2">
    <source>
        <dbReference type="EMBL" id="RDX88397.1"/>
    </source>
</evidence>
<accession>A0A371GCX5</accession>
<dbReference type="EMBL" id="QJKJ01005950">
    <property type="protein sequence ID" value="RDX88397.1"/>
    <property type="molecule type" value="Genomic_DNA"/>
</dbReference>
<dbReference type="Proteomes" id="UP000257109">
    <property type="component" value="Unassembled WGS sequence"/>
</dbReference>
<feature type="region of interest" description="Disordered" evidence="1">
    <location>
        <begin position="1"/>
        <end position="29"/>
    </location>
</feature>
<keyword evidence="3" id="KW-1185">Reference proteome</keyword>
<dbReference type="PANTHER" id="PTHR48475">
    <property type="entry name" value="RIBONUCLEASE H"/>
    <property type="match status" value="1"/>
</dbReference>
<dbReference type="GO" id="GO:0003676">
    <property type="term" value="F:nucleic acid binding"/>
    <property type="evidence" value="ECO:0007669"/>
    <property type="project" value="InterPro"/>
</dbReference>